<protein>
    <submittedName>
        <fullName evidence="2">Uncharacterized protein</fullName>
    </submittedName>
</protein>
<feature type="region of interest" description="Disordered" evidence="1">
    <location>
        <begin position="1"/>
        <end position="74"/>
    </location>
</feature>
<dbReference type="EMBL" id="JAHXPT010000003">
    <property type="protein sequence ID" value="MBW6409656.1"/>
    <property type="molecule type" value="Genomic_DNA"/>
</dbReference>
<accession>A0ABS7ALW8</accession>
<name>A0ABS7ALW8_9CLOT</name>
<comment type="caution">
    <text evidence="2">The sequence shown here is derived from an EMBL/GenBank/DDBJ whole genome shotgun (WGS) entry which is preliminary data.</text>
</comment>
<evidence type="ECO:0000313" key="3">
    <source>
        <dbReference type="Proteomes" id="UP001519921"/>
    </source>
</evidence>
<dbReference type="RefSeq" id="WP_219778703.1">
    <property type="nucleotide sequence ID" value="NZ_JAHXPT010000003.1"/>
</dbReference>
<proteinExistence type="predicted"/>
<organism evidence="2 3">
    <name type="scientific">Clostridium weizhouense</name>
    <dbReference type="NCBI Taxonomy" id="2859781"/>
    <lineage>
        <taxon>Bacteria</taxon>
        <taxon>Bacillati</taxon>
        <taxon>Bacillota</taxon>
        <taxon>Clostridia</taxon>
        <taxon>Eubacteriales</taxon>
        <taxon>Clostridiaceae</taxon>
        <taxon>Clostridium</taxon>
    </lineage>
</organism>
<reference evidence="2 3" key="1">
    <citation type="submission" date="2021-07" db="EMBL/GenBank/DDBJ databases">
        <title>Clostridium weizhouense sp. nov., an anaerobic bacterium isolated from activated sludge of Petroleum wastewater.</title>
        <authorList>
            <person name="Li Q."/>
        </authorList>
    </citation>
    <scope>NUCLEOTIDE SEQUENCE [LARGE SCALE GENOMIC DNA]</scope>
    <source>
        <strain evidence="2 3">YB-6</strain>
    </source>
</reference>
<sequence length="74" mass="8131">MNCYANESYRGHNYYRPRGNVYSDSRSNASESYSGSALYSGSASYSGSGSYSGSYSESESYSRPYSNSSQSYSK</sequence>
<feature type="compositionally biased region" description="Low complexity" evidence="1">
    <location>
        <begin position="29"/>
        <end position="74"/>
    </location>
</feature>
<keyword evidence="3" id="KW-1185">Reference proteome</keyword>
<evidence type="ECO:0000313" key="2">
    <source>
        <dbReference type="EMBL" id="MBW6409656.1"/>
    </source>
</evidence>
<dbReference type="Proteomes" id="UP001519921">
    <property type="component" value="Unassembled WGS sequence"/>
</dbReference>
<gene>
    <name evidence="2" type="ORF">KYD98_06090</name>
</gene>
<evidence type="ECO:0000256" key="1">
    <source>
        <dbReference type="SAM" id="MobiDB-lite"/>
    </source>
</evidence>